<dbReference type="Pfam" id="PF09739">
    <property type="entry name" value="MCM_bind"/>
    <property type="match status" value="1"/>
</dbReference>
<dbReference type="InterPro" id="IPR019140">
    <property type="entry name" value="MCM_complex-bd"/>
</dbReference>
<dbReference type="AlphaFoldDB" id="A0A0C2X667"/>
<dbReference type="GO" id="GO:0003682">
    <property type="term" value="F:chromatin binding"/>
    <property type="evidence" value="ECO:0007669"/>
    <property type="project" value="TreeGrafter"/>
</dbReference>
<reference evidence="3 4" key="1">
    <citation type="submission" date="2014-04" db="EMBL/GenBank/DDBJ databases">
        <authorList>
            <consortium name="DOE Joint Genome Institute"/>
            <person name="Kuo A."/>
            <person name="Zuccaro A."/>
            <person name="Kohler A."/>
            <person name="Nagy L.G."/>
            <person name="Floudas D."/>
            <person name="Copeland A."/>
            <person name="Barry K.W."/>
            <person name="Cichocki N."/>
            <person name="Veneault-Fourrey C."/>
            <person name="LaButti K."/>
            <person name="Lindquist E.A."/>
            <person name="Lipzen A."/>
            <person name="Lundell T."/>
            <person name="Morin E."/>
            <person name="Murat C."/>
            <person name="Sun H."/>
            <person name="Tunlid A."/>
            <person name="Henrissat B."/>
            <person name="Grigoriev I.V."/>
            <person name="Hibbett D.S."/>
            <person name="Martin F."/>
            <person name="Nordberg H.P."/>
            <person name="Cantor M.N."/>
            <person name="Hua S.X."/>
        </authorList>
    </citation>
    <scope>NUCLEOTIDE SEQUENCE [LARGE SCALE GENOMIC DNA]</scope>
    <source>
        <strain evidence="3 4">MAFF 305830</strain>
    </source>
</reference>
<dbReference type="EMBL" id="KN824278">
    <property type="protein sequence ID" value="KIM33578.1"/>
    <property type="molecule type" value="Genomic_DNA"/>
</dbReference>
<evidence type="ECO:0000313" key="4">
    <source>
        <dbReference type="Proteomes" id="UP000054097"/>
    </source>
</evidence>
<proteinExistence type="predicted"/>
<dbReference type="OrthoDB" id="329666at2759"/>
<dbReference type="GO" id="GO:0006261">
    <property type="term" value="P:DNA-templated DNA replication"/>
    <property type="evidence" value="ECO:0007669"/>
    <property type="project" value="TreeGrafter"/>
</dbReference>
<dbReference type="Proteomes" id="UP000054097">
    <property type="component" value="Unassembled WGS sequence"/>
</dbReference>
<evidence type="ECO:0000256" key="1">
    <source>
        <dbReference type="ARBA" id="ARBA00004123"/>
    </source>
</evidence>
<evidence type="ECO:0008006" key="5">
    <source>
        <dbReference type="Google" id="ProtNLM"/>
    </source>
</evidence>
<protein>
    <recommendedName>
        <fullName evidence="5">Mini-chromosome maintenance complex-binding protein</fullName>
    </recommendedName>
</protein>
<dbReference type="PANTHER" id="PTHR13489:SF0">
    <property type="entry name" value="MINI-CHROMOSOME MAINTENANCE COMPLEX-BINDING PROTEIN"/>
    <property type="match status" value="1"/>
</dbReference>
<reference evidence="4" key="2">
    <citation type="submission" date="2015-01" db="EMBL/GenBank/DDBJ databases">
        <title>Evolutionary Origins and Diversification of the Mycorrhizal Mutualists.</title>
        <authorList>
            <consortium name="DOE Joint Genome Institute"/>
            <consortium name="Mycorrhizal Genomics Consortium"/>
            <person name="Kohler A."/>
            <person name="Kuo A."/>
            <person name="Nagy L.G."/>
            <person name="Floudas D."/>
            <person name="Copeland A."/>
            <person name="Barry K.W."/>
            <person name="Cichocki N."/>
            <person name="Veneault-Fourrey C."/>
            <person name="LaButti K."/>
            <person name="Lindquist E.A."/>
            <person name="Lipzen A."/>
            <person name="Lundell T."/>
            <person name="Morin E."/>
            <person name="Murat C."/>
            <person name="Riley R."/>
            <person name="Ohm R."/>
            <person name="Sun H."/>
            <person name="Tunlid A."/>
            <person name="Henrissat B."/>
            <person name="Grigoriev I.V."/>
            <person name="Hibbett D.S."/>
            <person name="Martin F."/>
        </authorList>
    </citation>
    <scope>NUCLEOTIDE SEQUENCE [LARGE SCALE GENOMIC DNA]</scope>
    <source>
        <strain evidence="4">MAFF 305830</strain>
    </source>
</reference>
<name>A0A0C2X667_SERVB</name>
<sequence>MVSTLISDTILDPSKEINALYSSQNPSEFVKLVETHFKQILSPHDAFYQIPPLNASYPPSLHTKRRIARFYGMIQDTSASPEVYLTSLEDKTCGGWGIYENSSSSPEAEHEHGTIDYSKLGERESVWAVTVPGETMWSQERFNGSEFQTRKNPMTATYSCPKQYKNPSADPASFVISLKLYDGGNNLKPGEMGIFVGILDEEVAEIEEGANSDEGVTVPTLHVLFTVPHAPLGTWNMSGLNSTLPGHTAEIRTEIIKWLADEGLGGDTKAATWLLLMILSRVQSRSPPILPLSLAISSFPDAPQGADPTPAIIWLLKEILPTVTVVPLTLDTINGKSFAPHSTDEDLHAGLLQQASGTTAIVTETGIKEGKVTESGLKNLSTLQAAITMQTVDYVFPFSAYSFPIDLSFTVLTRGRKSAFLKTDVVVPLKSTASDESLPKTLYKQKDAVQMPPREKLEAFRDYILAAKKVRVSLAEDVGKHIEDEFVRLRKESSSAPSSEDLARRMAVAKLLSASLLESNMTKETWTEAGVMDQIVDKL</sequence>
<evidence type="ECO:0000256" key="2">
    <source>
        <dbReference type="ARBA" id="ARBA00023242"/>
    </source>
</evidence>
<keyword evidence="2" id="KW-0539">Nucleus</keyword>
<gene>
    <name evidence="3" type="ORF">M408DRAFT_326263</name>
</gene>
<dbReference type="STRING" id="933852.A0A0C2X667"/>
<comment type="subcellular location">
    <subcellularLocation>
        <location evidence="1">Nucleus</location>
    </subcellularLocation>
</comment>
<evidence type="ECO:0000313" key="3">
    <source>
        <dbReference type="EMBL" id="KIM33578.1"/>
    </source>
</evidence>
<keyword evidence="4" id="KW-1185">Reference proteome</keyword>
<dbReference type="HOGENOM" id="CLU_029811_2_0_1"/>
<organism evidence="3 4">
    <name type="scientific">Serendipita vermifera MAFF 305830</name>
    <dbReference type="NCBI Taxonomy" id="933852"/>
    <lineage>
        <taxon>Eukaryota</taxon>
        <taxon>Fungi</taxon>
        <taxon>Dikarya</taxon>
        <taxon>Basidiomycota</taxon>
        <taxon>Agaricomycotina</taxon>
        <taxon>Agaricomycetes</taxon>
        <taxon>Sebacinales</taxon>
        <taxon>Serendipitaceae</taxon>
        <taxon>Serendipita</taxon>
    </lineage>
</organism>
<dbReference type="PANTHER" id="PTHR13489">
    <property type="entry name" value="MINI-CHROMOSOME MAINTENANCE COMPLEX-BINDING PROTEIN"/>
    <property type="match status" value="1"/>
</dbReference>
<dbReference type="GO" id="GO:0005634">
    <property type="term" value="C:nucleus"/>
    <property type="evidence" value="ECO:0007669"/>
    <property type="project" value="UniProtKB-SubCell"/>
</dbReference>
<accession>A0A0C2X667</accession>